<feature type="transmembrane region" description="Helical" evidence="1">
    <location>
        <begin position="6"/>
        <end position="24"/>
    </location>
</feature>
<keyword evidence="1" id="KW-0812">Transmembrane</keyword>
<feature type="transmembrane region" description="Helical" evidence="1">
    <location>
        <begin position="313"/>
        <end position="336"/>
    </location>
</feature>
<evidence type="ECO:0000256" key="1">
    <source>
        <dbReference type="SAM" id="Phobius"/>
    </source>
</evidence>
<dbReference type="Pfam" id="PF03616">
    <property type="entry name" value="Glt_symporter"/>
    <property type="match status" value="2"/>
</dbReference>
<keyword evidence="1" id="KW-1133">Transmembrane helix</keyword>
<dbReference type="RefSeq" id="WP_050356138.1">
    <property type="nucleotide sequence ID" value="NZ_LGSS01000015.1"/>
</dbReference>
<gene>
    <name evidence="2" type="ORF">CLPU_15c00450</name>
</gene>
<feature type="transmembrane region" description="Helical" evidence="1">
    <location>
        <begin position="59"/>
        <end position="78"/>
    </location>
</feature>
<proteinExistence type="predicted"/>
<feature type="transmembrane region" description="Helical" evidence="1">
    <location>
        <begin position="220"/>
        <end position="241"/>
    </location>
</feature>
<dbReference type="GO" id="GO:0015501">
    <property type="term" value="F:glutamate:sodium symporter activity"/>
    <property type="evidence" value="ECO:0007669"/>
    <property type="project" value="InterPro"/>
</dbReference>
<feature type="transmembrane region" description="Helical" evidence="1">
    <location>
        <begin position="154"/>
        <end position="176"/>
    </location>
</feature>
<feature type="transmembrane region" description="Helical" evidence="1">
    <location>
        <begin position="348"/>
        <end position="372"/>
    </location>
</feature>
<dbReference type="Proteomes" id="UP000037267">
    <property type="component" value="Unassembled WGS sequence"/>
</dbReference>
<protein>
    <submittedName>
        <fullName evidence="2">Na+/glutamate symporter</fullName>
    </submittedName>
</protein>
<reference evidence="3" key="1">
    <citation type="submission" date="2015-07" db="EMBL/GenBank/DDBJ databases">
        <title>Draft genome sequence of the purine-degrading Gottschalkia purinilyticum DSM 1384 (formerly Clostridium purinilyticum).</title>
        <authorList>
            <person name="Poehlein A."/>
            <person name="Schiel-Bengelsdorf B."/>
            <person name="Bengelsdorf F.R."/>
            <person name="Daniel R."/>
            <person name="Duerre P."/>
        </authorList>
    </citation>
    <scope>NUCLEOTIDE SEQUENCE [LARGE SCALE GENOMIC DNA]</scope>
    <source>
        <strain evidence="3">DSM 1384</strain>
    </source>
</reference>
<dbReference type="PANTHER" id="PTHR36178:SF1">
    <property type="entry name" value="SODIUM_GLUTAMATE SYMPORTER"/>
    <property type="match status" value="1"/>
</dbReference>
<feature type="transmembrane region" description="Helical" evidence="1">
    <location>
        <begin position="253"/>
        <end position="277"/>
    </location>
</feature>
<accession>A0A0L0W7Y6</accession>
<dbReference type="OrthoDB" id="4921038at2"/>
<evidence type="ECO:0000313" key="2">
    <source>
        <dbReference type="EMBL" id="KNF07551.1"/>
    </source>
</evidence>
<feature type="transmembrane region" description="Helical" evidence="1">
    <location>
        <begin position="90"/>
        <end position="114"/>
    </location>
</feature>
<comment type="caution">
    <text evidence="2">The sequence shown here is derived from an EMBL/GenBank/DDBJ whole genome shotgun (WGS) entry which is preliminary data.</text>
</comment>
<feature type="transmembrane region" description="Helical" evidence="1">
    <location>
        <begin position="283"/>
        <end position="304"/>
    </location>
</feature>
<sequence>MNITLNLPQSTALLIVFLFIGVLIQSKVSIFKKYYVPAPLIGGIILSVLINLFNIKTDFSLLPIFVAGFFASIGLRISKDLFKKGFMKQLLFLGITIFVAIFQNVFIIGIGKIFNLAKGDLILHSSLSLMGDSSLQAVATSLVPGENDIFLSQLSGISVLCIILGTLIGGIFFKIIESKNDFSTTLKPPAPSFSNKDLLKYAVLFSVSIGLAFVPDQLGYGKFINPAGGAFLAGLIIRFLCDQFEICEIQLPHVNLIGGFSLSMLLVTVFSSMSFIALKSLDLLNVVIILLQILWLMIFSYFIVYKMYGKSDLAAFVSSGLLGFSIGVPASTMAFLQYSFERKGAMPLVLLIVPTVGMWLITIFNPIVINLFF</sequence>
<evidence type="ECO:0000313" key="3">
    <source>
        <dbReference type="Proteomes" id="UP000037267"/>
    </source>
</evidence>
<dbReference type="GO" id="GO:0015813">
    <property type="term" value="P:L-glutamate transmembrane transport"/>
    <property type="evidence" value="ECO:0007669"/>
    <property type="project" value="InterPro"/>
</dbReference>
<dbReference type="GO" id="GO:0016020">
    <property type="term" value="C:membrane"/>
    <property type="evidence" value="ECO:0007669"/>
    <property type="project" value="InterPro"/>
</dbReference>
<dbReference type="EMBL" id="LGSS01000015">
    <property type="protein sequence ID" value="KNF07551.1"/>
    <property type="molecule type" value="Genomic_DNA"/>
</dbReference>
<feature type="transmembrane region" description="Helical" evidence="1">
    <location>
        <begin position="197"/>
        <end position="214"/>
    </location>
</feature>
<dbReference type="STRING" id="1503.CLPU_15c00450"/>
<keyword evidence="1" id="KW-0472">Membrane</keyword>
<dbReference type="AlphaFoldDB" id="A0A0L0W7Y6"/>
<dbReference type="InterPro" id="IPR004445">
    <property type="entry name" value="GltS"/>
</dbReference>
<organism evidence="2 3">
    <name type="scientific">Gottschalkia purinilytica</name>
    <name type="common">Clostridium purinilyticum</name>
    <dbReference type="NCBI Taxonomy" id="1503"/>
    <lineage>
        <taxon>Bacteria</taxon>
        <taxon>Bacillati</taxon>
        <taxon>Bacillota</taxon>
        <taxon>Tissierellia</taxon>
        <taxon>Tissierellales</taxon>
        <taxon>Gottschalkiaceae</taxon>
        <taxon>Gottschalkia</taxon>
    </lineage>
</organism>
<dbReference type="PANTHER" id="PTHR36178">
    <property type="entry name" value="SLR0625 PROTEIN"/>
    <property type="match status" value="1"/>
</dbReference>
<name>A0A0L0W7Y6_GOTPU</name>
<feature type="transmembrane region" description="Helical" evidence="1">
    <location>
        <begin position="36"/>
        <end position="53"/>
    </location>
</feature>
<keyword evidence="3" id="KW-1185">Reference proteome</keyword>